<evidence type="ECO:0000256" key="1">
    <source>
        <dbReference type="SAM" id="MobiDB-lite"/>
    </source>
</evidence>
<dbReference type="EMBL" id="JACHXU010000038">
    <property type="protein sequence ID" value="MBB3210461.1"/>
    <property type="molecule type" value="Genomic_DNA"/>
</dbReference>
<dbReference type="Proteomes" id="UP000536179">
    <property type="component" value="Unassembled WGS sequence"/>
</dbReference>
<accession>A0A7W5E582</accession>
<reference evidence="2 3" key="1">
    <citation type="submission" date="2020-08" db="EMBL/GenBank/DDBJ databases">
        <title>Genomic Encyclopedia of Type Strains, Phase III (KMG-III): the genomes of soil and plant-associated and newly described type strains.</title>
        <authorList>
            <person name="Whitman W."/>
        </authorList>
    </citation>
    <scope>NUCLEOTIDE SEQUENCE [LARGE SCALE GENOMIC DNA]</scope>
    <source>
        <strain evidence="2 3">CECT 8075</strain>
    </source>
</reference>
<feature type="region of interest" description="Disordered" evidence="1">
    <location>
        <begin position="34"/>
        <end position="61"/>
    </location>
</feature>
<organism evidence="2 3">
    <name type="scientific">Aporhodopirellula rubra</name>
    <dbReference type="NCBI Taxonomy" id="980271"/>
    <lineage>
        <taxon>Bacteria</taxon>
        <taxon>Pseudomonadati</taxon>
        <taxon>Planctomycetota</taxon>
        <taxon>Planctomycetia</taxon>
        <taxon>Pirellulales</taxon>
        <taxon>Pirellulaceae</taxon>
        <taxon>Aporhodopirellula</taxon>
    </lineage>
</organism>
<gene>
    <name evidence="2" type="ORF">FHS27_006308</name>
</gene>
<name>A0A7W5E582_9BACT</name>
<dbReference type="AlphaFoldDB" id="A0A7W5E582"/>
<comment type="caution">
    <text evidence="2">The sequence shown here is derived from an EMBL/GenBank/DDBJ whole genome shotgun (WGS) entry which is preliminary data.</text>
</comment>
<evidence type="ECO:0000313" key="2">
    <source>
        <dbReference type="EMBL" id="MBB3210461.1"/>
    </source>
</evidence>
<proteinExistence type="predicted"/>
<sequence>MRKRVPVVIGGGIALLIASQYLNFGLGFRDGTGSDPEGQVSIAPSVSRPSETSSDADPDDESLAEDIAIEESGLDSDAAMREAASELELTPVIPVLPSVVDILIDGNQYLVQTEAGESEREAMSIEQIIAFAGTVEGEPSGIVVRVARTPNAVASAEAAVMKRLREAGLMDDQIDARRQLVELP</sequence>
<keyword evidence="3" id="KW-1185">Reference proteome</keyword>
<dbReference type="RefSeq" id="WP_184309789.1">
    <property type="nucleotide sequence ID" value="NZ_JACHXU010000038.1"/>
</dbReference>
<feature type="compositionally biased region" description="Polar residues" evidence="1">
    <location>
        <begin position="42"/>
        <end position="53"/>
    </location>
</feature>
<protein>
    <submittedName>
        <fullName evidence="2">Uncharacterized protein</fullName>
    </submittedName>
</protein>
<evidence type="ECO:0000313" key="3">
    <source>
        <dbReference type="Proteomes" id="UP000536179"/>
    </source>
</evidence>